<feature type="compositionally biased region" description="Gly residues" evidence="1">
    <location>
        <begin position="92"/>
        <end position="103"/>
    </location>
</feature>
<dbReference type="AlphaFoldDB" id="A0A3Q7PIW7"/>
<sequence length="193" mass="19825">MRARVAAGGSYLCLPFLYRPPSCCGAVAREMPGVTLGRGVLAPPAPARVWPGAPAAPNPQGGGLGSGGRLRARARPSPQTCPRPLPLPAHSGLGGLGGRGSGRAPGPAFPPDPRGDSQARRPPRPWLRRGAARFFHYGLENAAGEPGSDLAAAPEAGTPGGRGGHPSRHPRGGRRRRELGAAEQTRRRQGGSC</sequence>
<feature type="compositionally biased region" description="Basic residues" evidence="1">
    <location>
        <begin position="121"/>
        <end position="131"/>
    </location>
</feature>
<reference evidence="3" key="2">
    <citation type="submission" date="2025-08" db="UniProtKB">
        <authorList>
            <consortium name="RefSeq"/>
        </authorList>
    </citation>
    <scope>IDENTIFICATION</scope>
    <source>
        <tissue evidence="3">Blood</tissue>
    </source>
</reference>
<feature type="region of interest" description="Disordered" evidence="1">
    <location>
        <begin position="51"/>
        <end position="193"/>
    </location>
</feature>
<evidence type="ECO:0000313" key="2">
    <source>
        <dbReference type="Proteomes" id="UP000286641"/>
    </source>
</evidence>
<proteinExistence type="predicted"/>
<dbReference type="RefSeq" id="XP_025733669.1">
    <property type="nucleotide sequence ID" value="XM_025877884.1"/>
</dbReference>
<evidence type="ECO:0000313" key="3">
    <source>
        <dbReference type="RefSeq" id="XP_025733669.1"/>
    </source>
</evidence>
<evidence type="ECO:0000256" key="1">
    <source>
        <dbReference type="SAM" id="MobiDB-lite"/>
    </source>
</evidence>
<protein>
    <submittedName>
        <fullName evidence="3">Cuticle collagen 39-like</fullName>
    </submittedName>
</protein>
<feature type="compositionally biased region" description="Basic residues" evidence="1">
    <location>
        <begin position="165"/>
        <end position="177"/>
    </location>
</feature>
<dbReference type="InParanoid" id="A0A3Q7PIW7"/>
<accession>A0A3Q7PIW7</accession>
<name>A0A3Q7PIW7_CALUR</name>
<keyword evidence="2" id="KW-1185">Reference proteome</keyword>
<dbReference type="Proteomes" id="UP000286641">
    <property type="component" value="Unplaced"/>
</dbReference>
<gene>
    <name evidence="3" type="primary">LOC112828654</name>
</gene>
<organism evidence="2 3">
    <name type="scientific">Callorhinus ursinus</name>
    <name type="common">Northern fur seal</name>
    <dbReference type="NCBI Taxonomy" id="34884"/>
    <lineage>
        <taxon>Eukaryota</taxon>
        <taxon>Metazoa</taxon>
        <taxon>Chordata</taxon>
        <taxon>Craniata</taxon>
        <taxon>Vertebrata</taxon>
        <taxon>Euteleostomi</taxon>
        <taxon>Mammalia</taxon>
        <taxon>Eutheria</taxon>
        <taxon>Laurasiatheria</taxon>
        <taxon>Carnivora</taxon>
        <taxon>Caniformia</taxon>
        <taxon>Pinnipedia</taxon>
        <taxon>Otariidae</taxon>
        <taxon>Callorhinus</taxon>
    </lineage>
</organism>
<reference key="1">
    <citation type="submission" date="2019-01" db="UniProtKB">
        <authorList>
            <consortium name="RefSeq"/>
        </authorList>
    </citation>
    <scope>IDENTIFICATION</scope>
</reference>